<reference evidence="3" key="1">
    <citation type="submission" date="2021-02" db="EMBL/GenBank/DDBJ databases">
        <title>Infant gut strain persistence is associated with maternal origin, phylogeny, and functional potential including surface adhesion and iron acquisition.</title>
        <authorList>
            <person name="Lou Y.C."/>
        </authorList>
    </citation>
    <scope>NUCLEOTIDE SEQUENCE</scope>
    <source>
        <strain evidence="3">L3_106_000M1_dasL3_106_000M1_concoct_15</strain>
    </source>
</reference>
<gene>
    <name evidence="3" type="ORF">KHX13_01330</name>
</gene>
<evidence type="ECO:0000256" key="1">
    <source>
        <dbReference type="SAM" id="SignalP"/>
    </source>
</evidence>
<keyword evidence="1" id="KW-0732">Signal</keyword>
<dbReference type="EMBL" id="JAGZCZ010000001">
    <property type="protein sequence ID" value="MBS5518978.1"/>
    <property type="molecule type" value="Genomic_DNA"/>
</dbReference>
<proteinExistence type="predicted"/>
<evidence type="ECO:0000259" key="2">
    <source>
        <dbReference type="SMART" id="SM00909"/>
    </source>
</evidence>
<dbReference type="SMART" id="SM00909">
    <property type="entry name" value="Germane"/>
    <property type="match status" value="1"/>
</dbReference>
<accession>A0A943I4N6</accession>
<dbReference type="InterPro" id="IPR019606">
    <property type="entry name" value="GerMN"/>
</dbReference>
<sequence length="181" mass="19930">MKHRIAALTAALSLVLATSLLSGCEGPGTQPSASQNTAVTQEQKTPTVKRVIYRADGKGTEKLKAVEIEIGAHEKNPYLAVLKRLVEKAPKEETTFPKGLSVKDVTVKDGIASVDFNDVFLSRRHNDYDNTMMVYAVVNTLTEFKDVKKVKFLVDGKPVEVLGQMDLSDPLPREESFLVKK</sequence>
<dbReference type="PROSITE" id="PS51257">
    <property type="entry name" value="PROKAR_LIPOPROTEIN"/>
    <property type="match status" value="1"/>
</dbReference>
<organism evidence="3 4">
    <name type="scientific">Acidaminococcus intestini</name>
    <dbReference type="NCBI Taxonomy" id="187327"/>
    <lineage>
        <taxon>Bacteria</taxon>
        <taxon>Bacillati</taxon>
        <taxon>Bacillota</taxon>
        <taxon>Negativicutes</taxon>
        <taxon>Acidaminococcales</taxon>
        <taxon>Acidaminococcaceae</taxon>
        <taxon>Acidaminococcus</taxon>
    </lineage>
</organism>
<dbReference type="AlphaFoldDB" id="A0A943I4N6"/>
<name>A0A943I4N6_9FIRM</name>
<feature type="domain" description="GerMN" evidence="2">
    <location>
        <begin position="78"/>
        <end position="163"/>
    </location>
</feature>
<feature type="chain" id="PRO_5038970953" evidence="1">
    <location>
        <begin position="23"/>
        <end position="181"/>
    </location>
</feature>
<evidence type="ECO:0000313" key="4">
    <source>
        <dbReference type="Proteomes" id="UP000754226"/>
    </source>
</evidence>
<protein>
    <submittedName>
        <fullName evidence="3">GerMN domain-containing protein</fullName>
    </submittedName>
</protein>
<comment type="caution">
    <text evidence="3">The sequence shown here is derived from an EMBL/GenBank/DDBJ whole genome shotgun (WGS) entry which is preliminary data.</text>
</comment>
<feature type="signal peptide" evidence="1">
    <location>
        <begin position="1"/>
        <end position="22"/>
    </location>
</feature>
<dbReference type="Pfam" id="PF10646">
    <property type="entry name" value="Germane"/>
    <property type="match status" value="1"/>
</dbReference>
<dbReference type="Proteomes" id="UP000754226">
    <property type="component" value="Unassembled WGS sequence"/>
</dbReference>
<evidence type="ECO:0000313" key="3">
    <source>
        <dbReference type="EMBL" id="MBS5518978.1"/>
    </source>
</evidence>